<gene>
    <name evidence="1" type="ORF">DAPPUDRAFT_247331</name>
</gene>
<sequence length="427" mass="47456">MLFWKEPRTQLVKVQIADSLLLKLVFASALRPLEQALRSILGSPSTPYHFGSKSSQLPLGRRIGKSARKDSGNVKFSIDAASHGQWNGRTTTMGYSVLYWAKIGFRVSDGGSEVQGRNAPKIMRVRGDRKPNLFQCDRSVKTTEPSCPTFNVEPFLRTSATFPLQLPMALDSSELRSPSAGTEPPSYSQSHRTSSDFLRIIMNKSIQLRSSFENFVPESHQSEEVNVLEILGFASIALTSDPFQSPAEGKAHPSQATTTCTCLCLWKGTPIPSNVNLKKERAVRLSFTFEGHGDHYEKLLIQWCRGWVRKEREKARDISRVSISDTATTAVPYPSPSAFFTVLPVRIHGKHMASCCCCVLYLMAGSTTGVPMSSWYGVTKPQRRRLTTQKQLTQRPVTASRSTSTTLLSHRSFIPQLTLPRATTLTP</sequence>
<evidence type="ECO:0000313" key="1">
    <source>
        <dbReference type="EMBL" id="EFX77671.1"/>
    </source>
</evidence>
<dbReference type="AlphaFoldDB" id="E9GS90"/>
<reference evidence="1 2" key="1">
    <citation type="journal article" date="2011" name="Science">
        <title>The ecoresponsive genome of Daphnia pulex.</title>
        <authorList>
            <person name="Colbourne J.K."/>
            <person name="Pfrender M.E."/>
            <person name="Gilbert D."/>
            <person name="Thomas W.K."/>
            <person name="Tucker A."/>
            <person name="Oakley T.H."/>
            <person name="Tokishita S."/>
            <person name="Aerts A."/>
            <person name="Arnold G.J."/>
            <person name="Basu M.K."/>
            <person name="Bauer D.J."/>
            <person name="Caceres C.E."/>
            <person name="Carmel L."/>
            <person name="Casola C."/>
            <person name="Choi J.H."/>
            <person name="Detter J.C."/>
            <person name="Dong Q."/>
            <person name="Dusheyko S."/>
            <person name="Eads B.D."/>
            <person name="Frohlich T."/>
            <person name="Geiler-Samerotte K.A."/>
            <person name="Gerlach D."/>
            <person name="Hatcher P."/>
            <person name="Jogdeo S."/>
            <person name="Krijgsveld J."/>
            <person name="Kriventseva E.V."/>
            <person name="Kultz D."/>
            <person name="Laforsch C."/>
            <person name="Lindquist E."/>
            <person name="Lopez J."/>
            <person name="Manak J.R."/>
            <person name="Muller J."/>
            <person name="Pangilinan J."/>
            <person name="Patwardhan R.P."/>
            <person name="Pitluck S."/>
            <person name="Pritham E.J."/>
            <person name="Rechtsteiner A."/>
            <person name="Rho M."/>
            <person name="Rogozin I.B."/>
            <person name="Sakarya O."/>
            <person name="Salamov A."/>
            <person name="Schaack S."/>
            <person name="Shapiro H."/>
            <person name="Shiga Y."/>
            <person name="Skalitzky C."/>
            <person name="Smith Z."/>
            <person name="Souvorov A."/>
            <person name="Sung W."/>
            <person name="Tang Z."/>
            <person name="Tsuchiya D."/>
            <person name="Tu H."/>
            <person name="Vos H."/>
            <person name="Wang M."/>
            <person name="Wolf Y.I."/>
            <person name="Yamagata H."/>
            <person name="Yamada T."/>
            <person name="Ye Y."/>
            <person name="Shaw J.R."/>
            <person name="Andrews J."/>
            <person name="Crease T.J."/>
            <person name="Tang H."/>
            <person name="Lucas S.M."/>
            <person name="Robertson H.M."/>
            <person name="Bork P."/>
            <person name="Koonin E.V."/>
            <person name="Zdobnov E.M."/>
            <person name="Grigoriev I.V."/>
            <person name="Lynch M."/>
            <person name="Boore J.L."/>
        </authorList>
    </citation>
    <scope>NUCLEOTIDE SEQUENCE [LARGE SCALE GENOMIC DNA]</scope>
</reference>
<accession>E9GS90</accession>
<name>E9GS90_DAPPU</name>
<organism evidence="1 2">
    <name type="scientific">Daphnia pulex</name>
    <name type="common">Water flea</name>
    <dbReference type="NCBI Taxonomy" id="6669"/>
    <lineage>
        <taxon>Eukaryota</taxon>
        <taxon>Metazoa</taxon>
        <taxon>Ecdysozoa</taxon>
        <taxon>Arthropoda</taxon>
        <taxon>Crustacea</taxon>
        <taxon>Branchiopoda</taxon>
        <taxon>Diplostraca</taxon>
        <taxon>Cladocera</taxon>
        <taxon>Anomopoda</taxon>
        <taxon>Daphniidae</taxon>
        <taxon>Daphnia</taxon>
    </lineage>
</organism>
<dbReference type="HOGENOM" id="CLU_642926_0_0_1"/>
<protein>
    <submittedName>
        <fullName evidence="1">Uncharacterized protein</fullName>
    </submittedName>
</protein>
<dbReference type="EMBL" id="GL732561">
    <property type="protein sequence ID" value="EFX77671.1"/>
    <property type="molecule type" value="Genomic_DNA"/>
</dbReference>
<dbReference type="KEGG" id="dpx:DAPPUDRAFT_247331"/>
<proteinExistence type="predicted"/>
<dbReference type="Proteomes" id="UP000000305">
    <property type="component" value="Unassembled WGS sequence"/>
</dbReference>
<dbReference type="InParanoid" id="E9GS90"/>
<keyword evidence="2" id="KW-1185">Reference proteome</keyword>
<evidence type="ECO:0000313" key="2">
    <source>
        <dbReference type="Proteomes" id="UP000000305"/>
    </source>
</evidence>